<dbReference type="InterPro" id="IPR036928">
    <property type="entry name" value="AS_sf"/>
</dbReference>
<evidence type="ECO:0000313" key="11">
    <source>
        <dbReference type="EMBL" id="STZ55351.1"/>
    </source>
</evidence>
<dbReference type="InterPro" id="IPR004412">
    <property type="entry name" value="GatA"/>
</dbReference>
<evidence type="ECO:0000256" key="1">
    <source>
        <dbReference type="ARBA" id="ARBA00008069"/>
    </source>
</evidence>
<dbReference type="Proteomes" id="UP000254945">
    <property type="component" value="Unassembled WGS sequence"/>
</dbReference>
<evidence type="ECO:0000256" key="4">
    <source>
        <dbReference type="ARBA" id="ARBA00022840"/>
    </source>
</evidence>
<keyword evidence="11" id="KW-0808">Transferase</keyword>
<keyword evidence="5 8" id="KW-0648">Protein biosynthesis</keyword>
<protein>
    <recommendedName>
        <fullName evidence="8">Glutamyl-tRNA(Gln) amidotransferase subunit A</fullName>
        <shortName evidence="8">Glu-ADT subunit A</shortName>
        <ecNumber evidence="8">6.3.5.7</ecNumber>
    </recommendedName>
</protein>
<dbReference type="STRING" id="1796.ABW05_05915"/>
<dbReference type="NCBIfam" id="TIGR00132">
    <property type="entry name" value="gatA"/>
    <property type="match status" value="1"/>
</dbReference>
<evidence type="ECO:0000313" key="12">
    <source>
        <dbReference type="Proteomes" id="UP000254945"/>
    </source>
</evidence>
<dbReference type="HAMAP" id="MF_00120">
    <property type="entry name" value="GatA"/>
    <property type="match status" value="1"/>
</dbReference>
<dbReference type="InterPro" id="IPR000120">
    <property type="entry name" value="Amidase"/>
</dbReference>
<dbReference type="InterPro" id="IPR023631">
    <property type="entry name" value="Amidase_dom"/>
</dbReference>
<evidence type="ECO:0000256" key="9">
    <source>
        <dbReference type="SAM" id="MobiDB-lite"/>
    </source>
</evidence>
<keyword evidence="3 8" id="KW-0547">Nucleotide-binding</keyword>
<feature type="compositionally biased region" description="Polar residues" evidence="9">
    <location>
        <begin position="136"/>
        <end position="151"/>
    </location>
</feature>
<gene>
    <name evidence="11" type="primary">gatA_2</name>
    <name evidence="8" type="synonym">gatA</name>
    <name evidence="11" type="ORF">NCTC4524_02998</name>
</gene>
<comment type="function">
    <text evidence="6 8">Allows the formation of correctly charged Gln-tRNA(Gln) through the transamidation of misacylated Glu-tRNA(Gln) in organisms which lack glutaminyl-tRNA synthetase. The reaction takes place in the presence of glutamine and ATP through an activated gamma-phospho-Glu-tRNA(Gln).</text>
</comment>
<keyword evidence="4 8" id="KW-0067">ATP-binding</keyword>
<name>A0A378T3G6_9MYCO</name>
<evidence type="ECO:0000256" key="6">
    <source>
        <dbReference type="ARBA" id="ARBA00025295"/>
    </source>
</evidence>
<comment type="subunit">
    <text evidence="8">Heterotrimer of A, B and C subunits.</text>
</comment>
<comment type="similarity">
    <text evidence="1 8">Belongs to the amidase family. GatA subfamily.</text>
</comment>
<evidence type="ECO:0000256" key="5">
    <source>
        <dbReference type="ARBA" id="ARBA00022917"/>
    </source>
</evidence>
<feature type="active site" description="Charge relay system" evidence="8">
    <location>
        <position position="159"/>
    </location>
</feature>
<dbReference type="GO" id="GO:0030956">
    <property type="term" value="C:glutamyl-tRNA(Gln) amidotransferase complex"/>
    <property type="evidence" value="ECO:0007669"/>
    <property type="project" value="InterPro"/>
</dbReference>
<proteinExistence type="inferred from homology"/>
<evidence type="ECO:0000256" key="2">
    <source>
        <dbReference type="ARBA" id="ARBA00022598"/>
    </source>
</evidence>
<dbReference type="EMBL" id="UGQQ01000001">
    <property type="protein sequence ID" value="STZ55351.1"/>
    <property type="molecule type" value="Genomic_DNA"/>
</dbReference>
<dbReference type="GO" id="GO:0016740">
    <property type="term" value="F:transferase activity"/>
    <property type="evidence" value="ECO:0007669"/>
    <property type="project" value="UniProtKB-KW"/>
</dbReference>
<reference evidence="11 12" key="1">
    <citation type="submission" date="2018-06" db="EMBL/GenBank/DDBJ databases">
        <authorList>
            <consortium name="Pathogen Informatics"/>
            <person name="Doyle S."/>
        </authorList>
    </citation>
    <scope>NUCLEOTIDE SEQUENCE [LARGE SCALE GENOMIC DNA]</scope>
    <source>
        <strain evidence="11 12">NCTC4524</strain>
    </source>
</reference>
<dbReference type="Pfam" id="PF01425">
    <property type="entry name" value="Amidase"/>
    <property type="match status" value="1"/>
</dbReference>
<comment type="catalytic activity">
    <reaction evidence="7 8">
        <text>L-glutamyl-tRNA(Gln) + L-glutamine + ATP + H2O = L-glutaminyl-tRNA(Gln) + L-glutamate + ADP + phosphate + H(+)</text>
        <dbReference type="Rhea" id="RHEA:17521"/>
        <dbReference type="Rhea" id="RHEA-COMP:9681"/>
        <dbReference type="Rhea" id="RHEA-COMP:9684"/>
        <dbReference type="ChEBI" id="CHEBI:15377"/>
        <dbReference type="ChEBI" id="CHEBI:15378"/>
        <dbReference type="ChEBI" id="CHEBI:29985"/>
        <dbReference type="ChEBI" id="CHEBI:30616"/>
        <dbReference type="ChEBI" id="CHEBI:43474"/>
        <dbReference type="ChEBI" id="CHEBI:58359"/>
        <dbReference type="ChEBI" id="CHEBI:78520"/>
        <dbReference type="ChEBI" id="CHEBI:78521"/>
        <dbReference type="ChEBI" id="CHEBI:456216"/>
        <dbReference type="EC" id="6.3.5.7"/>
    </reaction>
</comment>
<sequence>MTSMSELTRRDAATLGAQIAAKEVSSTEVTQAHLDQIAETDDRFNAFLHVAADSALAAAARIDAAVAAGETLPSPLAGVPLALKDVFTATDMPTTAGSKILEGWRAPYDATVTAKLRAAGIPILGKTNMDEFAMGSSTENSAYGPTRNPWNTERVPGGSGGGSAAALAAYQAPLAIGTDTGGSIRQPAALTATVGVKPTYGTVSRYGLIACASSLDQGGPCARTVLDTALLHQVIAGHDPRDSTSVDAAVPDVVGAARAGAAGDLKGVRVGVVKQLRGEGYQPGVLESFNAAVAQLRALGAEVSEVDCPHFDHAMDAYYLILPSEVSSNLARFDAMRFGLRVGDDGTHSAEEVMALTRAAGFGPEVKRRIMIGTYALSAGYYDAYYNQAQKVRTLIARDLEQAYQSVDVLVTPTTPTTAFALGEKVDDPLAMYLFDLCTLPLNLAGHCGMSVPSGLSPDDGLPVGLQIMAPALADDRLYRVGAAYEAARGPLPSAL</sequence>
<dbReference type="AlphaFoldDB" id="A0A378T3G6"/>
<organism evidence="11 12">
    <name type="scientific">Mycolicibacterium senegalense</name>
    <dbReference type="NCBI Taxonomy" id="1796"/>
    <lineage>
        <taxon>Bacteria</taxon>
        <taxon>Bacillati</taxon>
        <taxon>Actinomycetota</taxon>
        <taxon>Actinomycetes</taxon>
        <taxon>Mycobacteriales</taxon>
        <taxon>Mycobacteriaceae</taxon>
        <taxon>Mycolicibacterium</taxon>
    </lineage>
</organism>
<dbReference type="EC" id="6.3.5.7" evidence="8"/>
<dbReference type="SUPFAM" id="SSF75304">
    <property type="entry name" value="Amidase signature (AS) enzymes"/>
    <property type="match status" value="1"/>
</dbReference>
<feature type="active site" description="Charge relay system" evidence="8">
    <location>
        <position position="84"/>
    </location>
</feature>
<dbReference type="PANTHER" id="PTHR11895:SF151">
    <property type="entry name" value="GLUTAMYL-TRNA(GLN) AMIDOTRANSFERASE SUBUNIT A"/>
    <property type="match status" value="1"/>
</dbReference>
<accession>A0A378T3G6</accession>
<dbReference type="GO" id="GO:0050567">
    <property type="term" value="F:glutaminyl-tRNA synthase (glutamine-hydrolyzing) activity"/>
    <property type="evidence" value="ECO:0007669"/>
    <property type="project" value="UniProtKB-UniRule"/>
</dbReference>
<dbReference type="GO" id="GO:0005524">
    <property type="term" value="F:ATP binding"/>
    <property type="evidence" value="ECO:0007669"/>
    <property type="project" value="UniProtKB-KW"/>
</dbReference>
<dbReference type="Gene3D" id="3.90.1300.10">
    <property type="entry name" value="Amidase signature (AS) domain"/>
    <property type="match status" value="1"/>
</dbReference>
<keyword evidence="2 8" id="KW-0436">Ligase</keyword>
<evidence type="ECO:0000256" key="3">
    <source>
        <dbReference type="ARBA" id="ARBA00022741"/>
    </source>
</evidence>
<evidence type="ECO:0000259" key="10">
    <source>
        <dbReference type="Pfam" id="PF01425"/>
    </source>
</evidence>
<dbReference type="PANTHER" id="PTHR11895">
    <property type="entry name" value="TRANSAMIDASE"/>
    <property type="match status" value="1"/>
</dbReference>
<evidence type="ECO:0000256" key="8">
    <source>
        <dbReference type="HAMAP-Rule" id="MF_00120"/>
    </source>
</evidence>
<feature type="region of interest" description="Disordered" evidence="9">
    <location>
        <begin position="136"/>
        <end position="159"/>
    </location>
</feature>
<feature type="domain" description="Amidase" evidence="10">
    <location>
        <begin position="28"/>
        <end position="478"/>
    </location>
</feature>
<dbReference type="InterPro" id="IPR020556">
    <property type="entry name" value="Amidase_CS"/>
</dbReference>
<dbReference type="PROSITE" id="PS00571">
    <property type="entry name" value="AMIDASES"/>
    <property type="match status" value="1"/>
</dbReference>
<feature type="active site" description="Acyl-ester intermediate" evidence="8">
    <location>
        <position position="183"/>
    </location>
</feature>
<dbReference type="GO" id="GO:0006412">
    <property type="term" value="P:translation"/>
    <property type="evidence" value="ECO:0007669"/>
    <property type="project" value="UniProtKB-UniRule"/>
</dbReference>
<evidence type="ECO:0000256" key="7">
    <source>
        <dbReference type="ARBA" id="ARBA00047407"/>
    </source>
</evidence>